<evidence type="ECO:0000313" key="4">
    <source>
        <dbReference type="Proteomes" id="UP000250043"/>
    </source>
</evidence>
<reference evidence="3 4" key="1">
    <citation type="submission" date="2016-07" db="EMBL/GenBank/DDBJ databases">
        <title>Draft genome of the white-rot fungus Obba rivulosa 3A-2.</title>
        <authorList>
            <consortium name="DOE Joint Genome Institute"/>
            <person name="Miettinen O."/>
            <person name="Riley R."/>
            <person name="Acob R."/>
            <person name="Barry K."/>
            <person name="Cullen D."/>
            <person name="De Vries R."/>
            <person name="Hainaut M."/>
            <person name="Hatakka A."/>
            <person name="Henrissat B."/>
            <person name="Hilden K."/>
            <person name="Kuo R."/>
            <person name="Labutti K."/>
            <person name="Lipzen A."/>
            <person name="Makela M.R."/>
            <person name="Sandor L."/>
            <person name="Spatafora J.W."/>
            <person name="Grigoriev I.V."/>
            <person name="Hibbett D.S."/>
        </authorList>
    </citation>
    <scope>NUCLEOTIDE SEQUENCE [LARGE SCALE GENOMIC DNA]</scope>
    <source>
        <strain evidence="3 4">3A-2</strain>
    </source>
</reference>
<feature type="transmembrane region" description="Helical" evidence="2">
    <location>
        <begin position="48"/>
        <end position="76"/>
    </location>
</feature>
<feature type="region of interest" description="Disordered" evidence="1">
    <location>
        <begin position="209"/>
        <end position="362"/>
    </location>
</feature>
<accession>A0A8E2ANI8</accession>
<feature type="compositionally biased region" description="Basic residues" evidence="1">
    <location>
        <begin position="251"/>
        <end position="268"/>
    </location>
</feature>
<gene>
    <name evidence="3" type="ORF">OBBRIDRAFT_154834</name>
</gene>
<keyword evidence="2" id="KW-0472">Membrane</keyword>
<sequence length="388" mass="41960">MDAPSSDLAADLKVNDGSFPQMFIPLPAVSRRSCPAQGMDFIPSLLKFIAIAVANTLLAAVWLLLSVLTALFHLVLCSTTDHPAVTPEAIRAAAARNRNPRRQNSAGSATSAASGSSAATDDSGDATLRYVGLHGDKEAGLSPSNKADLHKEHLIYSEEPVAIASGSARSSRRPCVRRLLNGECKLTRLHTSPGSTQSMSSLPNSPILPDTASTISASSHPGDISQGRTRFPSFHVLHRTKSTPDESGKPFRGRCIRQRHTLPPRKQPRPVPRTDPYQAPYFFPSPMSPGAADYVRQVKTERSAPSRSASTSSGQAERSISFRRSPEARPSASASPSPIRHPVDLPEVNEPDDHLKNSRRRSWHLHLPLHANTHRREEVRRSSGSAGC</sequence>
<dbReference type="Proteomes" id="UP000250043">
    <property type="component" value="Unassembled WGS sequence"/>
</dbReference>
<feature type="compositionally biased region" description="Low complexity" evidence="1">
    <location>
        <begin position="328"/>
        <end position="338"/>
    </location>
</feature>
<protein>
    <submittedName>
        <fullName evidence="3">Uncharacterized protein</fullName>
    </submittedName>
</protein>
<dbReference type="OrthoDB" id="2804517at2759"/>
<keyword evidence="2" id="KW-1133">Transmembrane helix</keyword>
<dbReference type="EMBL" id="KV722484">
    <property type="protein sequence ID" value="OCH87473.1"/>
    <property type="molecule type" value="Genomic_DNA"/>
</dbReference>
<name>A0A8E2ANI8_9APHY</name>
<feature type="region of interest" description="Disordered" evidence="1">
    <location>
        <begin position="95"/>
        <end position="122"/>
    </location>
</feature>
<evidence type="ECO:0000256" key="1">
    <source>
        <dbReference type="SAM" id="MobiDB-lite"/>
    </source>
</evidence>
<evidence type="ECO:0000313" key="3">
    <source>
        <dbReference type="EMBL" id="OCH87473.1"/>
    </source>
</evidence>
<keyword evidence="2" id="KW-0812">Transmembrane</keyword>
<dbReference type="AlphaFoldDB" id="A0A8E2ANI8"/>
<evidence type="ECO:0000256" key="2">
    <source>
        <dbReference type="SAM" id="Phobius"/>
    </source>
</evidence>
<organism evidence="3 4">
    <name type="scientific">Obba rivulosa</name>
    <dbReference type="NCBI Taxonomy" id="1052685"/>
    <lineage>
        <taxon>Eukaryota</taxon>
        <taxon>Fungi</taxon>
        <taxon>Dikarya</taxon>
        <taxon>Basidiomycota</taxon>
        <taxon>Agaricomycotina</taxon>
        <taxon>Agaricomycetes</taxon>
        <taxon>Polyporales</taxon>
        <taxon>Gelatoporiaceae</taxon>
        <taxon>Obba</taxon>
    </lineage>
</organism>
<proteinExistence type="predicted"/>
<keyword evidence="4" id="KW-1185">Reference proteome</keyword>